<dbReference type="OrthoDB" id="378390at2157"/>
<accession>A0A7M1UP43</accession>
<name>A0A7M1UP43_9CREN</name>
<reference evidence="1 2" key="1">
    <citation type="submission" date="2020-10" db="EMBL/GenBank/DDBJ databases">
        <title>Complete genome sequence of Thermosphaera aggregans strain 3507.</title>
        <authorList>
            <person name="Zayulina K.S."/>
            <person name="Elcheninov A.G."/>
            <person name="Toshchakov S.V."/>
            <person name="Kublanov I.V."/>
            <person name="Kochetkova T.V."/>
        </authorList>
    </citation>
    <scope>NUCLEOTIDE SEQUENCE [LARGE SCALE GENOMIC DNA]</scope>
    <source>
        <strain evidence="1 2">3507</strain>
    </source>
</reference>
<dbReference type="RefSeq" id="WP_193435840.1">
    <property type="nucleotide sequence ID" value="NZ_CP063144.1"/>
</dbReference>
<keyword evidence="2" id="KW-1185">Reference proteome</keyword>
<evidence type="ECO:0000313" key="1">
    <source>
        <dbReference type="EMBL" id="QOR94035.1"/>
    </source>
</evidence>
<proteinExistence type="predicted"/>
<dbReference type="EMBL" id="CP063144">
    <property type="protein sequence ID" value="QOR94035.1"/>
    <property type="molecule type" value="Genomic_DNA"/>
</dbReference>
<protein>
    <submittedName>
        <fullName evidence="1">Uncharacterized protein</fullName>
    </submittedName>
</protein>
<dbReference type="GeneID" id="59454787"/>
<gene>
    <name evidence="1" type="ORF">IMZ38_05175</name>
</gene>
<dbReference type="AlphaFoldDB" id="A0A7M1UP43"/>
<evidence type="ECO:0000313" key="2">
    <source>
        <dbReference type="Proteomes" id="UP000593766"/>
    </source>
</evidence>
<sequence>MEIDLTKSASCSDNPVSRILSLLNEGVEDFTVIVRADVVPFDFAKLVAGKKGYEVEKLEEKEVIVKLRFRKKQGV</sequence>
<organism evidence="1 2">
    <name type="scientific">Thermosphaera chiliense</name>
    <dbReference type="NCBI Taxonomy" id="3402707"/>
    <lineage>
        <taxon>Archaea</taxon>
        <taxon>Thermoproteota</taxon>
        <taxon>Thermoprotei</taxon>
        <taxon>Desulfurococcales</taxon>
        <taxon>Desulfurococcaceae</taxon>
        <taxon>Thermosphaera</taxon>
    </lineage>
</organism>
<dbReference type="KEGG" id="tcs:IMZ38_05175"/>
<dbReference type="Proteomes" id="UP000593766">
    <property type="component" value="Chromosome"/>
</dbReference>